<dbReference type="HAMAP" id="MF_01374">
    <property type="entry name" value="Glyoxalase_2"/>
    <property type="match status" value="1"/>
</dbReference>
<dbReference type="RefSeq" id="WP_128351968.1">
    <property type="nucleotide sequence ID" value="NZ_CAXBCQ010000003.1"/>
</dbReference>
<feature type="binding site" evidence="7">
    <location>
        <position position="54"/>
    </location>
    <ligand>
        <name>Zn(2+)</name>
        <dbReference type="ChEBI" id="CHEBI:29105"/>
        <label>1</label>
    </ligand>
</feature>
<dbReference type="InterPro" id="IPR017782">
    <property type="entry name" value="Hydroxyacylglutathione_Hdrlase"/>
</dbReference>
<name>A0A451GEY7_9GAMM</name>
<accession>A0A451GEY7</accession>
<feature type="binding site" evidence="7">
    <location>
        <position position="59"/>
    </location>
    <ligand>
        <name>Zn(2+)</name>
        <dbReference type="ChEBI" id="CHEBI:29105"/>
        <label>2</label>
    </ligand>
</feature>
<evidence type="ECO:0000313" key="10">
    <source>
        <dbReference type="Proteomes" id="UP000288789"/>
    </source>
</evidence>
<dbReference type="EMBL" id="RSFE01000003">
    <property type="protein sequence ID" value="RWU11679.1"/>
    <property type="molecule type" value="Genomic_DNA"/>
</dbReference>
<dbReference type="CDD" id="cd07723">
    <property type="entry name" value="hydroxyacylglutathione_hydrolase_MBL-fold"/>
    <property type="match status" value="1"/>
</dbReference>
<evidence type="ECO:0000256" key="7">
    <source>
        <dbReference type="HAMAP-Rule" id="MF_01374"/>
    </source>
</evidence>
<organism evidence="9 10">
    <name type="scientific">Pseudidiomarina gelatinasegens</name>
    <dbReference type="NCBI Taxonomy" id="2487740"/>
    <lineage>
        <taxon>Bacteria</taxon>
        <taxon>Pseudomonadati</taxon>
        <taxon>Pseudomonadota</taxon>
        <taxon>Gammaproteobacteria</taxon>
        <taxon>Alteromonadales</taxon>
        <taxon>Idiomarinaceae</taxon>
        <taxon>Pseudidiomarina</taxon>
    </lineage>
</organism>
<feature type="binding site" evidence="7">
    <location>
        <position position="56"/>
    </location>
    <ligand>
        <name>Zn(2+)</name>
        <dbReference type="ChEBI" id="CHEBI:29105"/>
        <label>1</label>
    </ligand>
</feature>
<evidence type="ECO:0000256" key="3">
    <source>
        <dbReference type="ARBA" id="ARBA00006759"/>
    </source>
</evidence>
<dbReference type="Pfam" id="PF00753">
    <property type="entry name" value="Lactamase_B"/>
    <property type="match status" value="1"/>
</dbReference>
<dbReference type="Proteomes" id="UP000288789">
    <property type="component" value="Unassembled WGS sequence"/>
</dbReference>
<dbReference type="Pfam" id="PF16123">
    <property type="entry name" value="HAGH_C"/>
    <property type="match status" value="1"/>
</dbReference>
<comment type="caution">
    <text evidence="9">The sequence shown here is derived from an EMBL/GenBank/DDBJ whole genome shotgun (WGS) entry which is preliminary data.</text>
</comment>
<keyword evidence="6 7" id="KW-0862">Zinc</keyword>
<protein>
    <recommendedName>
        <fullName evidence="7">Hydroxyacylglutathione hydrolase</fullName>
        <ecNumber evidence="7">3.1.2.6</ecNumber>
    </recommendedName>
    <alternativeName>
        <fullName evidence="7">Glyoxalase II</fullName>
        <shortName evidence="7">Glx II</shortName>
    </alternativeName>
</protein>
<dbReference type="OrthoDB" id="9802248at2"/>
<dbReference type="EC" id="3.1.2.6" evidence="7"/>
<dbReference type="PIRSF" id="PIRSF005457">
    <property type="entry name" value="Glx"/>
    <property type="match status" value="1"/>
</dbReference>
<dbReference type="InterPro" id="IPR050110">
    <property type="entry name" value="Glyoxalase_II_hydrolase"/>
</dbReference>
<evidence type="ECO:0000256" key="2">
    <source>
        <dbReference type="ARBA" id="ARBA00004963"/>
    </source>
</evidence>
<comment type="cofactor">
    <cofactor evidence="7">
        <name>Zn(2+)</name>
        <dbReference type="ChEBI" id="CHEBI:29105"/>
    </cofactor>
    <text evidence="7">Binds 2 Zn(2+) ions per subunit.</text>
</comment>
<keyword evidence="5 7" id="KW-0378">Hydrolase</keyword>
<dbReference type="Gene3D" id="3.60.15.10">
    <property type="entry name" value="Ribonuclease Z/Hydroxyacylglutathione hydrolase-like"/>
    <property type="match status" value="1"/>
</dbReference>
<dbReference type="PANTHER" id="PTHR43705">
    <property type="entry name" value="HYDROXYACYLGLUTATHIONE HYDROLASE"/>
    <property type="match status" value="1"/>
</dbReference>
<comment type="pathway">
    <text evidence="2 7">Secondary metabolite metabolism; methylglyoxal degradation; (R)-lactate from methylglyoxal: step 2/2.</text>
</comment>
<dbReference type="UniPathway" id="UPA00619">
    <property type="reaction ID" value="UER00676"/>
</dbReference>
<feature type="domain" description="Metallo-beta-lactamase" evidence="8">
    <location>
        <begin position="11"/>
        <end position="167"/>
    </location>
</feature>
<comment type="function">
    <text evidence="7">Thiolesterase that catalyzes the hydrolysis of S-D-lactoyl-glutathione to form glutathione and D-lactic acid.</text>
</comment>
<dbReference type="InterPro" id="IPR035680">
    <property type="entry name" value="Clx_II_MBL"/>
</dbReference>
<dbReference type="GO" id="GO:0019243">
    <property type="term" value="P:methylglyoxal catabolic process to D-lactate via S-lactoyl-glutathione"/>
    <property type="evidence" value="ECO:0007669"/>
    <property type="project" value="UniProtKB-UniRule"/>
</dbReference>
<comment type="catalytic activity">
    <reaction evidence="1 7">
        <text>an S-(2-hydroxyacyl)glutathione + H2O = a 2-hydroxy carboxylate + glutathione + H(+)</text>
        <dbReference type="Rhea" id="RHEA:21864"/>
        <dbReference type="ChEBI" id="CHEBI:15377"/>
        <dbReference type="ChEBI" id="CHEBI:15378"/>
        <dbReference type="ChEBI" id="CHEBI:57925"/>
        <dbReference type="ChEBI" id="CHEBI:58896"/>
        <dbReference type="ChEBI" id="CHEBI:71261"/>
        <dbReference type="EC" id="3.1.2.6"/>
    </reaction>
</comment>
<proteinExistence type="inferred from homology"/>
<dbReference type="GO" id="GO:0046872">
    <property type="term" value="F:metal ion binding"/>
    <property type="evidence" value="ECO:0007669"/>
    <property type="project" value="UniProtKB-KW"/>
</dbReference>
<sequence length="237" mass="26868">MHISAIPAFDDNYIWAIQMYNGSDAIIVDPGDDQPVREWLRQHDVKISAFFITHHHWDHTNGLLPLLKDYPVSVYGPRGNDIQGVTHRLGHLERFTPIGGEREFTVFETPGHTLDHICFYTQGHAFVGDTLFSAGCGRMFEGTPEQFHNSLQCLAELPDNTNVYCAHEYTAANIEFALTAEPDNAAISQYSEQVKQLRAHGLKTLPSTIGLEKQINPFLRAASTEQFARLRQWKDQF</sequence>
<evidence type="ECO:0000259" key="8">
    <source>
        <dbReference type="SMART" id="SM00849"/>
    </source>
</evidence>
<dbReference type="GO" id="GO:0004416">
    <property type="term" value="F:hydroxyacylglutathione hydrolase activity"/>
    <property type="evidence" value="ECO:0007669"/>
    <property type="project" value="UniProtKB-UniRule"/>
</dbReference>
<comment type="similarity">
    <text evidence="3 7">Belongs to the metallo-beta-lactamase superfamily. Glyoxalase II family.</text>
</comment>
<feature type="binding site" evidence="7">
    <location>
        <position position="58"/>
    </location>
    <ligand>
        <name>Zn(2+)</name>
        <dbReference type="ChEBI" id="CHEBI:29105"/>
        <label>2</label>
    </ligand>
</feature>
<feature type="binding site" evidence="7">
    <location>
        <position position="129"/>
    </location>
    <ligand>
        <name>Zn(2+)</name>
        <dbReference type="ChEBI" id="CHEBI:29105"/>
        <label>2</label>
    </ligand>
</feature>
<dbReference type="PANTHER" id="PTHR43705:SF1">
    <property type="entry name" value="HYDROXYACYLGLUTATHIONE HYDROLASE GLOB"/>
    <property type="match status" value="1"/>
</dbReference>
<dbReference type="SMART" id="SM00849">
    <property type="entry name" value="Lactamase_B"/>
    <property type="match status" value="1"/>
</dbReference>
<keyword evidence="4 7" id="KW-0479">Metal-binding</keyword>
<gene>
    <name evidence="7 9" type="primary">gloB</name>
    <name evidence="9" type="ORF">EGC76_05310</name>
</gene>
<evidence type="ECO:0000313" key="9">
    <source>
        <dbReference type="EMBL" id="RWU11679.1"/>
    </source>
</evidence>
<feature type="binding site" evidence="7">
    <location>
        <position position="129"/>
    </location>
    <ligand>
        <name>Zn(2+)</name>
        <dbReference type="ChEBI" id="CHEBI:29105"/>
        <label>1</label>
    </ligand>
</feature>
<dbReference type="NCBIfam" id="TIGR03413">
    <property type="entry name" value="GSH_gloB"/>
    <property type="match status" value="1"/>
</dbReference>
<keyword evidence="10" id="KW-1185">Reference proteome</keyword>
<dbReference type="InterPro" id="IPR036866">
    <property type="entry name" value="RibonucZ/Hydroxyglut_hydro"/>
</dbReference>
<dbReference type="InterPro" id="IPR032282">
    <property type="entry name" value="HAGH_C"/>
</dbReference>
<feature type="binding site" evidence="7">
    <location>
        <position position="167"/>
    </location>
    <ligand>
        <name>Zn(2+)</name>
        <dbReference type="ChEBI" id="CHEBI:29105"/>
        <label>2</label>
    </ligand>
</feature>
<evidence type="ECO:0000256" key="6">
    <source>
        <dbReference type="ARBA" id="ARBA00022833"/>
    </source>
</evidence>
<dbReference type="SUPFAM" id="SSF56281">
    <property type="entry name" value="Metallo-hydrolase/oxidoreductase"/>
    <property type="match status" value="1"/>
</dbReference>
<reference evidence="9 10" key="1">
    <citation type="submission" date="2018-12" db="EMBL/GenBank/DDBJ databases">
        <authorList>
            <person name="Li A."/>
            <person name="Zhang M."/>
            <person name="Zhu H."/>
        </authorList>
    </citation>
    <scope>NUCLEOTIDE SEQUENCE [LARGE SCALE GENOMIC DNA]</scope>
    <source>
        <strain evidence="9 10">R04H25</strain>
    </source>
</reference>
<evidence type="ECO:0000256" key="4">
    <source>
        <dbReference type="ARBA" id="ARBA00022723"/>
    </source>
</evidence>
<feature type="binding site" evidence="7">
    <location>
        <position position="112"/>
    </location>
    <ligand>
        <name>Zn(2+)</name>
        <dbReference type="ChEBI" id="CHEBI:29105"/>
        <label>1</label>
    </ligand>
</feature>
<dbReference type="AlphaFoldDB" id="A0A451GEY7"/>
<dbReference type="InterPro" id="IPR001279">
    <property type="entry name" value="Metallo-B-lactamas"/>
</dbReference>
<evidence type="ECO:0000256" key="5">
    <source>
        <dbReference type="ARBA" id="ARBA00022801"/>
    </source>
</evidence>
<comment type="subunit">
    <text evidence="7">Monomer.</text>
</comment>
<evidence type="ECO:0000256" key="1">
    <source>
        <dbReference type="ARBA" id="ARBA00001623"/>
    </source>
</evidence>